<evidence type="ECO:0000256" key="1">
    <source>
        <dbReference type="ARBA" id="ARBA00023125"/>
    </source>
</evidence>
<dbReference type="InterPro" id="IPR013762">
    <property type="entry name" value="Integrase-like_cat_sf"/>
</dbReference>
<dbReference type="PANTHER" id="PTHR34605:SF3">
    <property type="entry name" value="P CELL-TYPE AGGLUTINATION PROTEIN MAP4-LIKE-RELATED"/>
    <property type="match status" value="1"/>
</dbReference>
<dbReference type="Gene3D" id="1.10.150.130">
    <property type="match status" value="1"/>
</dbReference>
<evidence type="ECO:0000313" key="5">
    <source>
        <dbReference type="Proteomes" id="UP000284842"/>
    </source>
</evidence>
<feature type="non-terminal residue" evidence="4">
    <location>
        <position position="1"/>
    </location>
</feature>
<dbReference type="SUPFAM" id="SSF56349">
    <property type="entry name" value="DNA breaking-rejoining enzymes"/>
    <property type="match status" value="1"/>
</dbReference>
<dbReference type="Proteomes" id="UP000284842">
    <property type="component" value="Unassembled WGS sequence"/>
</dbReference>
<keyword evidence="2" id="KW-0233">DNA recombination</keyword>
<evidence type="ECO:0008006" key="6">
    <source>
        <dbReference type="Google" id="ProtNLM"/>
    </source>
</evidence>
<dbReference type="Gene3D" id="1.10.443.10">
    <property type="entry name" value="Intergrase catalytic core"/>
    <property type="match status" value="1"/>
</dbReference>
<dbReference type="STRING" id="181874.A0A409WDJ5"/>
<accession>A0A409WDJ5</accession>
<dbReference type="EMBL" id="NHTK01005559">
    <property type="protein sequence ID" value="PPQ76559.1"/>
    <property type="molecule type" value="Genomic_DNA"/>
</dbReference>
<protein>
    <recommendedName>
        <fullName evidence="6">DNA breaking-rejoining enzyme</fullName>
    </recommendedName>
</protein>
<proteinExistence type="predicted"/>
<reference evidence="4 5" key="1">
    <citation type="journal article" date="2018" name="Evol. Lett.">
        <title>Horizontal gene cluster transfer increased hallucinogenic mushroom diversity.</title>
        <authorList>
            <person name="Reynolds H.T."/>
            <person name="Vijayakumar V."/>
            <person name="Gluck-Thaler E."/>
            <person name="Korotkin H.B."/>
            <person name="Matheny P.B."/>
            <person name="Slot J.C."/>
        </authorList>
    </citation>
    <scope>NUCLEOTIDE SEQUENCE [LARGE SCALE GENOMIC DNA]</scope>
    <source>
        <strain evidence="4 5">2629</strain>
    </source>
</reference>
<keyword evidence="1" id="KW-0238">DNA-binding</keyword>
<gene>
    <name evidence="4" type="ORF">CVT24_010967</name>
</gene>
<dbReference type="AlphaFoldDB" id="A0A409WDJ5"/>
<name>A0A409WDJ5_9AGAR</name>
<keyword evidence="5" id="KW-1185">Reference proteome</keyword>
<feature type="region of interest" description="Disordered" evidence="3">
    <location>
        <begin position="112"/>
        <end position="131"/>
    </location>
</feature>
<dbReference type="InterPro" id="IPR011010">
    <property type="entry name" value="DNA_brk_join_enz"/>
</dbReference>
<evidence type="ECO:0000313" key="4">
    <source>
        <dbReference type="EMBL" id="PPQ76559.1"/>
    </source>
</evidence>
<dbReference type="OrthoDB" id="3254696at2759"/>
<organism evidence="4 5">
    <name type="scientific">Panaeolus cyanescens</name>
    <dbReference type="NCBI Taxonomy" id="181874"/>
    <lineage>
        <taxon>Eukaryota</taxon>
        <taxon>Fungi</taxon>
        <taxon>Dikarya</taxon>
        <taxon>Basidiomycota</taxon>
        <taxon>Agaricomycotina</taxon>
        <taxon>Agaricomycetes</taxon>
        <taxon>Agaricomycetidae</taxon>
        <taxon>Agaricales</taxon>
        <taxon>Agaricineae</taxon>
        <taxon>Galeropsidaceae</taxon>
        <taxon>Panaeolus</taxon>
    </lineage>
</organism>
<sequence>INQSSQIPASAFSRQSRFSPYTRVSSFARRGIQPATASSTLSTSVNSSTTPVSQSSGTFPLLNLSGTSGTPSYASPYVQNRTRMSTATSQPLLPISSFQPSFIKPLNSFVVPSPTPTPSNEPSSSDSKALDALEDSSKATYGAGLLRFTQFCDEHDVDEEQRMPASCDLIAAFIASASGSVSGSTIKAWLSGIRAWHIFNKAPWKDDEFLSLVRTAARKVGASHKRPLRAPISLAHLGVLCNSLDVLSPKGAAVWACATTTFFGCRRLGETTVSLTSFNARLHVARGGNISFRRAEGSDVVDSITIHLPWTKTTKEEGGKVIITRRDDNLCPVFAFLNHLTTNDLPGTVIDPKLFSLFAFRQDDGRFRDMYKEDFLSEVQQVWSKYPNLDHVSGHSFLIGGAVALLMAGVEPEVVAAAGGWTSMAFLIYWRRLEEIIPKFMAKAYEGSDFSSVKARLERMRVASGIPSSVMEAAVSF</sequence>
<dbReference type="SUPFAM" id="SSF47823">
    <property type="entry name" value="lambda integrase-like, N-terminal domain"/>
    <property type="match status" value="1"/>
</dbReference>
<dbReference type="InterPro" id="IPR010998">
    <property type="entry name" value="Integrase_recombinase_N"/>
</dbReference>
<dbReference type="InParanoid" id="A0A409WDJ5"/>
<comment type="caution">
    <text evidence="4">The sequence shown here is derived from an EMBL/GenBank/DDBJ whole genome shotgun (WGS) entry which is preliminary data.</text>
</comment>
<dbReference type="GO" id="GO:0006310">
    <property type="term" value="P:DNA recombination"/>
    <property type="evidence" value="ECO:0007669"/>
    <property type="project" value="UniProtKB-KW"/>
</dbReference>
<dbReference type="GO" id="GO:0015074">
    <property type="term" value="P:DNA integration"/>
    <property type="evidence" value="ECO:0007669"/>
    <property type="project" value="InterPro"/>
</dbReference>
<feature type="region of interest" description="Disordered" evidence="3">
    <location>
        <begin position="29"/>
        <end position="65"/>
    </location>
</feature>
<dbReference type="GO" id="GO:0003677">
    <property type="term" value="F:DNA binding"/>
    <property type="evidence" value="ECO:0007669"/>
    <property type="project" value="UniProtKB-KW"/>
</dbReference>
<dbReference type="InterPro" id="IPR052925">
    <property type="entry name" value="Phage_Integrase-like_Recomb"/>
</dbReference>
<dbReference type="PANTHER" id="PTHR34605">
    <property type="entry name" value="PHAGE_INTEGRASE DOMAIN-CONTAINING PROTEIN"/>
    <property type="match status" value="1"/>
</dbReference>
<evidence type="ECO:0000256" key="3">
    <source>
        <dbReference type="SAM" id="MobiDB-lite"/>
    </source>
</evidence>
<feature type="compositionally biased region" description="Low complexity" evidence="3">
    <location>
        <begin position="36"/>
        <end position="58"/>
    </location>
</feature>
<evidence type="ECO:0000256" key="2">
    <source>
        <dbReference type="ARBA" id="ARBA00023172"/>
    </source>
</evidence>